<reference evidence="5 6" key="1">
    <citation type="journal article" date="2020" name="bioRxiv">
        <title>Sequence and annotation of 42 cannabis genomes reveals extensive copy number variation in cannabinoid synthesis and pathogen resistance genes.</title>
        <authorList>
            <person name="Mckernan K.J."/>
            <person name="Helbert Y."/>
            <person name="Kane L.T."/>
            <person name="Ebling H."/>
            <person name="Zhang L."/>
            <person name="Liu B."/>
            <person name="Eaton Z."/>
            <person name="Mclaughlin S."/>
            <person name="Kingan S."/>
            <person name="Baybayan P."/>
            <person name="Concepcion G."/>
            <person name="Jordan M."/>
            <person name="Riva A."/>
            <person name="Barbazuk W."/>
            <person name="Harkins T."/>
        </authorList>
    </citation>
    <scope>NUCLEOTIDE SEQUENCE [LARGE SCALE GENOMIC DNA]</scope>
    <source>
        <strain evidence="5 6">cv. Jamaican Lion 4</strain>
        <strain evidence="1">Father</strain>
        <strain evidence="3">Mother</strain>
        <tissue evidence="3">Leaf</tissue>
    </source>
</reference>
<accession>A0A7J6HL81</accession>
<name>A0A7J6HL81_CANSA</name>
<evidence type="ECO:0000313" key="4">
    <source>
        <dbReference type="EMBL" id="KAF4396520.1"/>
    </source>
</evidence>
<gene>
    <name evidence="4" type="ORF">F8388_005790</name>
    <name evidence="3" type="ORF">F8388_018079</name>
    <name evidence="2" type="ORF">F8388_022597</name>
    <name evidence="1" type="ORF">G4B88_009599</name>
</gene>
<evidence type="ECO:0000313" key="2">
    <source>
        <dbReference type="EMBL" id="KAF4376076.1"/>
    </source>
</evidence>
<dbReference type="Proteomes" id="UP000525078">
    <property type="component" value="Unassembled WGS sequence"/>
</dbReference>
<evidence type="ECO:0000313" key="1">
    <source>
        <dbReference type="EMBL" id="KAF4346678.1"/>
    </source>
</evidence>
<dbReference type="Proteomes" id="UP000583929">
    <property type="component" value="Unassembled WGS sequence"/>
</dbReference>
<sequence length="67" mass="7798">MSSIQDIMNEKHMQLGKELERITTLTTTQRHKVALMIMQDNALISYFFSVPDDEKDEWARLLIDGSL</sequence>
<comment type="caution">
    <text evidence="3">The sequence shown here is derived from an EMBL/GenBank/DDBJ whole genome shotgun (WGS) entry which is preliminary data.</text>
</comment>
<evidence type="ECO:0000313" key="6">
    <source>
        <dbReference type="Proteomes" id="UP000583929"/>
    </source>
</evidence>
<evidence type="ECO:0000313" key="3">
    <source>
        <dbReference type="EMBL" id="KAF4395805.1"/>
    </source>
</evidence>
<proteinExistence type="predicted"/>
<dbReference type="EMBL" id="JAATIP010000002">
    <property type="protein sequence ID" value="KAF4396520.1"/>
    <property type="molecule type" value="Genomic_DNA"/>
</dbReference>
<dbReference type="AlphaFoldDB" id="A0A7J6HL81"/>
<keyword evidence="6" id="KW-1185">Reference proteome</keyword>
<evidence type="ECO:0000313" key="5">
    <source>
        <dbReference type="Proteomes" id="UP000525078"/>
    </source>
</evidence>
<protein>
    <submittedName>
        <fullName evidence="3">Uncharacterized protein</fullName>
    </submittedName>
</protein>
<organism evidence="3 5">
    <name type="scientific">Cannabis sativa</name>
    <name type="common">Hemp</name>
    <name type="synonym">Marijuana</name>
    <dbReference type="NCBI Taxonomy" id="3483"/>
    <lineage>
        <taxon>Eukaryota</taxon>
        <taxon>Viridiplantae</taxon>
        <taxon>Streptophyta</taxon>
        <taxon>Embryophyta</taxon>
        <taxon>Tracheophyta</taxon>
        <taxon>Spermatophyta</taxon>
        <taxon>Magnoliopsida</taxon>
        <taxon>eudicotyledons</taxon>
        <taxon>Gunneridae</taxon>
        <taxon>Pentapetalae</taxon>
        <taxon>rosids</taxon>
        <taxon>fabids</taxon>
        <taxon>Rosales</taxon>
        <taxon>Cannabaceae</taxon>
        <taxon>Cannabis</taxon>
    </lineage>
</organism>
<dbReference type="EMBL" id="JAATIP010000005">
    <property type="protein sequence ID" value="KAF4395805.1"/>
    <property type="molecule type" value="Genomic_DNA"/>
</dbReference>
<dbReference type="EMBL" id="JAATIQ010000934">
    <property type="protein sequence ID" value="KAF4346678.1"/>
    <property type="molecule type" value="Genomic_DNA"/>
</dbReference>
<dbReference type="EMBL" id="JAATIP010000087">
    <property type="protein sequence ID" value="KAF4376076.1"/>
    <property type="molecule type" value="Genomic_DNA"/>
</dbReference>